<evidence type="ECO:0000313" key="3">
    <source>
        <dbReference type="Proteomes" id="UP000095192"/>
    </source>
</evidence>
<protein>
    <submittedName>
        <fullName evidence="2">Uncharacterized protein</fullName>
    </submittedName>
</protein>
<sequence length="347" mass="37802">MPFAQLCFLPPWVPRAADPPSEKASFSPPKWQIEECFQLVSTASSYLRVGGRVLFKVYRRAEGGTIGLSPVALQPQFLPQKSKTARKSQTVKLSDPPTLPDLLGSTAVTLVYKLQALARAAVVAEGTAAGSQLSLLLVGQQTCSSLRLHEQLRRQRLRQLQQCFVSVAMGEVTATKLLNYSDVEGFGLVGCTGSCLLVQQQQKEMGYGGALLLPIDILIALEIAEFSPHRLALRQQSQRSFRGVSYRREDEAGQQQQPPQILQGRSGVASGYADEPEQRGYRRDPPQLASACGNDTTQEMLCREGAVSQLKRQLMPIGTPHLDSGSKDELGEGGEWCRFAGAALTDS</sequence>
<feature type="compositionally biased region" description="Basic and acidic residues" evidence="1">
    <location>
        <begin position="276"/>
        <end position="285"/>
    </location>
</feature>
<evidence type="ECO:0000256" key="1">
    <source>
        <dbReference type="SAM" id="MobiDB-lite"/>
    </source>
</evidence>
<feature type="region of interest" description="Disordered" evidence="1">
    <location>
        <begin position="243"/>
        <end position="295"/>
    </location>
</feature>
<reference evidence="2 3" key="1">
    <citation type="journal article" date="2016" name="BMC Genomics">
        <title>Comparative genomics reveals Cyclospora cayetanensis possesses coccidia-like metabolism and invasion components but unique surface antigens.</title>
        <authorList>
            <person name="Liu S."/>
            <person name="Wang L."/>
            <person name="Zheng H."/>
            <person name="Xu Z."/>
            <person name="Roellig D.M."/>
            <person name="Li N."/>
            <person name="Frace M.A."/>
            <person name="Tang K."/>
            <person name="Arrowood M.J."/>
            <person name="Moss D.M."/>
            <person name="Zhang L."/>
            <person name="Feng Y."/>
            <person name="Xiao L."/>
        </authorList>
    </citation>
    <scope>NUCLEOTIDE SEQUENCE [LARGE SCALE GENOMIC DNA]</scope>
    <source>
        <strain evidence="2 3">CHN_HEN01</strain>
    </source>
</reference>
<organism evidence="2 3">
    <name type="scientific">Cyclospora cayetanensis</name>
    <dbReference type="NCBI Taxonomy" id="88456"/>
    <lineage>
        <taxon>Eukaryota</taxon>
        <taxon>Sar</taxon>
        <taxon>Alveolata</taxon>
        <taxon>Apicomplexa</taxon>
        <taxon>Conoidasida</taxon>
        <taxon>Coccidia</taxon>
        <taxon>Eucoccidiorida</taxon>
        <taxon>Eimeriorina</taxon>
        <taxon>Eimeriidae</taxon>
        <taxon>Cyclospora</taxon>
    </lineage>
</organism>
<dbReference type="VEuPathDB" id="ToxoDB:LOC113147000"/>
<comment type="caution">
    <text evidence="2">The sequence shown here is derived from an EMBL/GenBank/DDBJ whole genome shotgun (WGS) entry which is preliminary data.</text>
</comment>
<dbReference type="AlphaFoldDB" id="A0A1D3DAA7"/>
<dbReference type="EMBL" id="JROU02000097">
    <property type="protein sequence ID" value="OEH80363.1"/>
    <property type="molecule type" value="Genomic_DNA"/>
</dbReference>
<dbReference type="VEuPathDB" id="ToxoDB:cyc_05166"/>
<dbReference type="InParanoid" id="A0A1D3DAA7"/>
<gene>
    <name evidence="2" type="ORF">cyc_05166</name>
</gene>
<keyword evidence="3" id="KW-1185">Reference proteome</keyword>
<name>A0A1D3DAA7_9EIME</name>
<proteinExistence type="predicted"/>
<evidence type="ECO:0000313" key="2">
    <source>
        <dbReference type="EMBL" id="OEH80363.1"/>
    </source>
</evidence>
<dbReference type="Proteomes" id="UP000095192">
    <property type="component" value="Unassembled WGS sequence"/>
</dbReference>
<accession>A0A1D3DAA7</accession>